<reference evidence="1 2" key="1">
    <citation type="journal article" date="2020" name="Phytopathology">
        <title>Genome Sequence Resources of Colletotrichum truncatum, C. plurivorum, C. musicola, and C. sojae: Four Species Pathogenic to Soybean (Glycine max).</title>
        <authorList>
            <person name="Rogerio F."/>
            <person name="Boufleur T.R."/>
            <person name="Ciampi-Guillardi M."/>
            <person name="Sukno S.A."/>
            <person name="Thon M.R."/>
            <person name="Massola Junior N.S."/>
            <person name="Baroncelli R."/>
        </authorList>
    </citation>
    <scope>NUCLEOTIDE SEQUENCE [LARGE SCALE GENOMIC DNA]</scope>
    <source>
        <strain evidence="1 2">CMES1059</strain>
    </source>
</reference>
<protein>
    <submittedName>
        <fullName evidence="1">DUF1295 domain protein</fullName>
    </submittedName>
</protein>
<evidence type="ECO:0000313" key="1">
    <source>
        <dbReference type="EMBL" id="KAL0938346.1"/>
    </source>
</evidence>
<organism evidence="1 2">
    <name type="scientific">Colletotrichum truncatum</name>
    <name type="common">Anthracnose fungus</name>
    <name type="synonym">Colletotrichum capsici</name>
    <dbReference type="NCBI Taxonomy" id="5467"/>
    <lineage>
        <taxon>Eukaryota</taxon>
        <taxon>Fungi</taxon>
        <taxon>Dikarya</taxon>
        <taxon>Ascomycota</taxon>
        <taxon>Pezizomycotina</taxon>
        <taxon>Sordariomycetes</taxon>
        <taxon>Hypocreomycetidae</taxon>
        <taxon>Glomerellales</taxon>
        <taxon>Glomerellaceae</taxon>
        <taxon>Colletotrichum</taxon>
        <taxon>Colletotrichum truncatum species complex</taxon>
    </lineage>
</organism>
<gene>
    <name evidence="1" type="ORF">CTRU02_204956</name>
</gene>
<evidence type="ECO:0000313" key="2">
    <source>
        <dbReference type="Proteomes" id="UP000805649"/>
    </source>
</evidence>
<dbReference type="Proteomes" id="UP000805649">
    <property type="component" value="Unassembled WGS sequence"/>
</dbReference>
<sequence length="349" mass="39033">MASAPMTTAPYGPGPSYSARAPDPARRHHPVGSAPLDVGILKNTIIPSLKLHSGLAVAAYVAGRATDRLETKDWLWPTGQVANVWWSAVGRHLVRGASLSSIWQTMNRTETLLLTGVTLWGGRLFYRIAERSVQRGHDEPRYEGAKKDPGFWNKAFFTVYLPEALFQTVITLPFAITFRHQTVGTLLAASPEWMNAAAVGLFSAGFALEVLADWQLARFKKENVNENSMCRDGVWSLVRHPNYLGDTLIHFSFPLLLYATGMLHPIELLGPLANYFFLRYVGGDKENESSQESRYLRDNPEKKVDLDRYRQQNNSFWPDASQVKNKWAWVVIGCGLAGAAIEKMSRVLI</sequence>
<comment type="caution">
    <text evidence="1">The sequence shown here is derived from an EMBL/GenBank/DDBJ whole genome shotgun (WGS) entry which is preliminary data.</text>
</comment>
<keyword evidence="2" id="KW-1185">Reference proteome</keyword>
<accession>A0ACC3Z2N6</accession>
<proteinExistence type="predicted"/>
<dbReference type="EMBL" id="VUJX02000003">
    <property type="protein sequence ID" value="KAL0938346.1"/>
    <property type="molecule type" value="Genomic_DNA"/>
</dbReference>
<name>A0ACC3Z2N6_COLTU</name>